<evidence type="ECO:0000256" key="4">
    <source>
        <dbReference type="ARBA" id="ARBA00022630"/>
    </source>
</evidence>
<evidence type="ECO:0000256" key="1">
    <source>
        <dbReference type="ARBA" id="ARBA00001974"/>
    </source>
</evidence>
<dbReference type="RefSeq" id="WP_092375369.1">
    <property type="nucleotide sequence ID" value="NZ_FORX01000010.1"/>
</dbReference>
<accession>A0A1I3VKI8</accession>
<dbReference type="InterPro" id="IPR011006">
    <property type="entry name" value="CheY-like_superfamily"/>
</dbReference>
<evidence type="ECO:0000259" key="12">
    <source>
        <dbReference type="PROSITE" id="PS51379"/>
    </source>
</evidence>
<feature type="domain" description="Response regulatory" evidence="11">
    <location>
        <begin position="190"/>
        <end position="305"/>
    </location>
</feature>
<evidence type="ECO:0000256" key="7">
    <source>
        <dbReference type="ARBA" id="ARBA00023002"/>
    </source>
</evidence>
<dbReference type="CDD" id="cd00156">
    <property type="entry name" value="REC"/>
    <property type="match status" value="1"/>
</dbReference>
<dbReference type="Pfam" id="PF13237">
    <property type="entry name" value="Fer4_10"/>
    <property type="match status" value="1"/>
</dbReference>
<evidence type="ECO:0000256" key="5">
    <source>
        <dbReference type="ARBA" id="ARBA00022723"/>
    </source>
</evidence>
<dbReference type="InterPro" id="IPR001789">
    <property type="entry name" value="Sig_transdc_resp-reg_receiver"/>
</dbReference>
<name>A0A1I3VKI8_9BACT</name>
<evidence type="ECO:0000259" key="11">
    <source>
        <dbReference type="PROSITE" id="PS50110"/>
    </source>
</evidence>
<dbReference type="Proteomes" id="UP000198635">
    <property type="component" value="Unassembled WGS sequence"/>
</dbReference>
<dbReference type="SUPFAM" id="SSF54862">
    <property type="entry name" value="4Fe-4S ferredoxins"/>
    <property type="match status" value="2"/>
</dbReference>
<dbReference type="EMBL" id="FORX01000010">
    <property type="protein sequence ID" value="SFJ95775.1"/>
    <property type="molecule type" value="Genomic_DNA"/>
</dbReference>
<evidence type="ECO:0000313" key="13">
    <source>
        <dbReference type="EMBL" id="SFJ95775.1"/>
    </source>
</evidence>
<dbReference type="GO" id="GO:0016491">
    <property type="term" value="F:oxidoreductase activity"/>
    <property type="evidence" value="ECO:0007669"/>
    <property type="project" value="UniProtKB-KW"/>
</dbReference>
<keyword evidence="9" id="KW-0411">Iron-sulfur</keyword>
<dbReference type="SUPFAM" id="SSF52172">
    <property type="entry name" value="CheY-like"/>
    <property type="match status" value="1"/>
</dbReference>
<dbReference type="Pfam" id="PF13187">
    <property type="entry name" value="Fer4_9"/>
    <property type="match status" value="1"/>
</dbReference>
<dbReference type="InterPro" id="IPR017896">
    <property type="entry name" value="4Fe4S_Fe-S-bd"/>
</dbReference>
<keyword evidence="6" id="KW-0274">FAD</keyword>
<evidence type="ECO:0000256" key="3">
    <source>
        <dbReference type="ARBA" id="ARBA00022485"/>
    </source>
</evidence>
<dbReference type="Gene3D" id="3.40.50.720">
    <property type="entry name" value="NAD(P)-binding Rossmann-like Domain"/>
    <property type="match status" value="1"/>
</dbReference>
<feature type="domain" description="4Fe-4S ferredoxin-type" evidence="12">
    <location>
        <begin position="108"/>
        <end position="138"/>
    </location>
</feature>
<dbReference type="Pfam" id="PF00890">
    <property type="entry name" value="FAD_binding_2"/>
    <property type="match status" value="2"/>
</dbReference>
<dbReference type="Gene3D" id="3.30.70.20">
    <property type="match status" value="3"/>
</dbReference>
<organism evidence="13 14">
    <name type="scientific">Desulfomicrobium apsheronum</name>
    <dbReference type="NCBI Taxonomy" id="52560"/>
    <lineage>
        <taxon>Bacteria</taxon>
        <taxon>Pseudomonadati</taxon>
        <taxon>Thermodesulfobacteriota</taxon>
        <taxon>Desulfovibrionia</taxon>
        <taxon>Desulfovibrionales</taxon>
        <taxon>Desulfomicrobiaceae</taxon>
        <taxon>Desulfomicrobium</taxon>
    </lineage>
</organism>
<dbReference type="PROSITE" id="PS51379">
    <property type="entry name" value="4FE4S_FER_2"/>
    <property type="match status" value="4"/>
</dbReference>
<dbReference type="PROSITE" id="PS50110">
    <property type="entry name" value="RESPONSE_REGULATORY"/>
    <property type="match status" value="1"/>
</dbReference>
<dbReference type="InterPro" id="IPR003953">
    <property type="entry name" value="FAD-dep_OxRdtase_2_FAD-bd"/>
</dbReference>
<dbReference type="InterPro" id="IPR039650">
    <property type="entry name" value="HdrA-like"/>
</dbReference>
<comment type="similarity">
    <text evidence="2">Belongs to the HdrA family.</text>
</comment>
<protein>
    <submittedName>
        <fullName evidence="13">Heterodisulfide reductase subunit A</fullName>
    </submittedName>
</protein>
<gene>
    <name evidence="13" type="ORF">SAMN04488082_110105</name>
</gene>
<comment type="cofactor">
    <cofactor evidence="1">
        <name>FAD</name>
        <dbReference type="ChEBI" id="CHEBI:57692"/>
    </cofactor>
</comment>
<dbReference type="PROSITE" id="PS00198">
    <property type="entry name" value="4FE4S_FER_1"/>
    <property type="match status" value="3"/>
</dbReference>
<dbReference type="GO" id="GO:0046872">
    <property type="term" value="F:metal ion binding"/>
    <property type="evidence" value="ECO:0007669"/>
    <property type="project" value="UniProtKB-KW"/>
</dbReference>
<reference evidence="14" key="1">
    <citation type="submission" date="2016-10" db="EMBL/GenBank/DDBJ databases">
        <authorList>
            <person name="Varghese N."/>
            <person name="Submissions S."/>
        </authorList>
    </citation>
    <scope>NUCLEOTIDE SEQUENCE [LARGE SCALE GENOMIC DNA]</scope>
    <source>
        <strain evidence="14">DSM 5918</strain>
    </source>
</reference>
<feature type="domain" description="4Fe-4S ferredoxin-type" evidence="12">
    <location>
        <begin position="1066"/>
        <end position="1095"/>
    </location>
</feature>
<dbReference type="SMART" id="SM00448">
    <property type="entry name" value="REC"/>
    <property type="match status" value="1"/>
</dbReference>
<evidence type="ECO:0000256" key="6">
    <source>
        <dbReference type="ARBA" id="ARBA00022827"/>
    </source>
</evidence>
<keyword evidence="4" id="KW-0285">Flavoprotein</keyword>
<dbReference type="PANTHER" id="PTHR43498:SF1">
    <property type="entry name" value="COB--COM HETERODISULFIDE REDUCTASE IRON-SULFUR SUBUNIT A"/>
    <property type="match status" value="1"/>
</dbReference>
<sequence>MRKQYGALVVGAGIAGIRAALDLAVTGHKVALIDKRPSHGGILSQLDYQFPSDHCGMCRMLPLMSRDASSQFCLRKGMFHENIDLMLSTELASLEGEPGKFFVSLSKRSPLVDPHKCVSCGKCSEVCPVKVPSEFNAGLTKRSAVYLPVPHAIPNHYVLDLDNCIRCWKCHEVCPTGAIDLKFEERARFGILVADEEEQTRSTVRESLEHLQFPVFEAAGGQEALDLLESGAPINFVLVGLNLQGVDAQRVMTRAQELSPGMPVAVLAAAGQEEAAAELVRRGARDLFMKPLSSKKFVPWLDKHYMRIMSDTTEELQVSAVILAGGFDCYNPDMDPNGGRDIWGYGHPAVLTAVEFERLLSGTGPTGGRLTRPGDGKPVNRIAWIQCVGSRDVGKNANYCSSVCCMFSMKEAMLAKKVTDGAVDATIFYMDMRTFGKGWDDYRQKAVQQGVHFVRNRPHSVVPAAEGGGVLLESLNDDGTRRSEEFDMVVLAVGARPPKGMDKFAATVGIETNEWGFCKTQPYAPERTSRVGVFAAGSFGEPRDISESVMQAGAASEAAARMIKIYDVLGAAPAPEEPEYLDVSREPVRTLVAVCTSCPTLGKAVNLDELARTVGRVHSVGTVLPVFQACTEAGWKQILETVKQKKPNRILIGACMPYAYIPRLKEMARTVGLNPALMDVVDVHTPTFNGRDAVDVAREIFSSLSMAVAKLQGVDPTPPDVLMDVSRSALVVGGGLAGLTASMAIADQGFGVCLVEAEEELGGMALRLHTQLDGTDPRKYMEDLVAQVEKHPRIKVFKDARVVLSRGSAGRFRSAISGDNGIFPLEHGVTILATGGHEAKIYESGFCVHRTVMTHFGLEEKLATGALDVGSLGAVAMIQCWRSRKEGERNYCSRICCPEMLKNVLTMKERNPDLPIYVFYRDIMAHGFLETYYTQARKAGVIFIRYDLEKPPTVRFVEGKPVITALDPILGNEIEVHADILSLSSGVEPNEVDDLVEIFGVKTDANGFFQEADSKWRPVDFLKQGVYMCGLAHSPRRMAETVASAKAAAQQSLRILSAGKVARETLVATVRPSLCSLCQACVAACPYGARTVDLENELILVDEMLCQGCGACAAVCPNSATVIKGFHDGPMMAVIDAALEQLA</sequence>
<evidence type="ECO:0000313" key="14">
    <source>
        <dbReference type="Proteomes" id="UP000198635"/>
    </source>
</evidence>
<evidence type="ECO:0000256" key="10">
    <source>
        <dbReference type="PROSITE-ProRule" id="PRU00169"/>
    </source>
</evidence>
<dbReference type="STRING" id="52560.SAMN04488082_110105"/>
<dbReference type="AlphaFoldDB" id="A0A1I3VKI8"/>
<dbReference type="Gene3D" id="3.40.50.2300">
    <property type="match status" value="1"/>
</dbReference>
<dbReference type="Pfam" id="PF07992">
    <property type="entry name" value="Pyr_redox_2"/>
    <property type="match status" value="1"/>
</dbReference>
<keyword evidence="8" id="KW-0408">Iron</keyword>
<evidence type="ECO:0000256" key="2">
    <source>
        <dbReference type="ARBA" id="ARBA00006561"/>
    </source>
</evidence>
<dbReference type="InterPro" id="IPR017900">
    <property type="entry name" value="4Fe4S_Fe_S_CS"/>
</dbReference>
<dbReference type="GO" id="GO:0000160">
    <property type="term" value="P:phosphorelay signal transduction system"/>
    <property type="evidence" value="ECO:0007669"/>
    <property type="project" value="InterPro"/>
</dbReference>
<keyword evidence="14" id="KW-1185">Reference proteome</keyword>
<dbReference type="Pfam" id="PF00072">
    <property type="entry name" value="Response_reg"/>
    <property type="match status" value="1"/>
</dbReference>
<comment type="caution">
    <text evidence="10">Lacks conserved residue(s) required for the propagation of feature annotation.</text>
</comment>
<dbReference type="GO" id="GO:0051539">
    <property type="term" value="F:4 iron, 4 sulfur cluster binding"/>
    <property type="evidence" value="ECO:0007669"/>
    <property type="project" value="UniProtKB-KW"/>
</dbReference>
<feature type="domain" description="4Fe-4S ferredoxin-type" evidence="12">
    <location>
        <begin position="155"/>
        <end position="184"/>
    </location>
</feature>
<evidence type="ECO:0000256" key="9">
    <source>
        <dbReference type="ARBA" id="ARBA00023014"/>
    </source>
</evidence>
<proteinExistence type="inferred from homology"/>
<keyword evidence="7" id="KW-0560">Oxidoreductase</keyword>
<dbReference type="OrthoDB" id="9758544at2"/>
<dbReference type="SUPFAM" id="SSF51971">
    <property type="entry name" value="Nucleotide-binding domain"/>
    <property type="match status" value="2"/>
</dbReference>
<evidence type="ECO:0000256" key="8">
    <source>
        <dbReference type="ARBA" id="ARBA00023004"/>
    </source>
</evidence>
<dbReference type="Gene3D" id="3.50.50.60">
    <property type="entry name" value="FAD/NAD(P)-binding domain"/>
    <property type="match status" value="2"/>
</dbReference>
<feature type="domain" description="4Fe-4S ferredoxin-type" evidence="12">
    <location>
        <begin position="1097"/>
        <end position="1126"/>
    </location>
</feature>
<keyword evidence="3" id="KW-0004">4Fe-4S</keyword>
<dbReference type="InterPro" id="IPR036188">
    <property type="entry name" value="FAD/NAD-bd_sf"/>
</dbReference>
<dbReference type="PANTHER" id="PTHR43498">
    <property type="entry name" value="FERREDOXIN:COB-COM HETERODISULFIDE REDUCTASE SUBUNIT A"/>
    <property type="match status" value="1"/>
</dbReference>
<dbReference type="InterPro" id="IPR023753">
    <property type="entry name" value="FAD/NAD-binding_dom"/>
</dbReference>
<keyword evidence="5" id="KW-0479">Metal-binding</keyword>